<proteinExistence type="predicted"/>
<dbReference type="PROSITE" id="PS51257">
    <property type="entry name" value="PROKAR_LIPOPROTEIN"/>
    <property type="match status" value="1"/>
</dbReference>
<dbReference type="Proteomes" id="UP000243136">
    <property type="component" value="Chromosome"/>
</dbReference>
<dbReference type="SUPFAM" id="SSF48452">
    <property type="entry name" value="TPR-like"/>
    <property type="match status" value="1"/>
</dbReference>
<gene>
    <name evidence="1" type="ORF">CGC56_07375</name>
</gene>
<dbReference type="RefSeq" id="WP_095917370.1">
    <property type="nucleotide sequence ID" value="NZ_CP022388.1"/>
</dbReference>
<accession>A0A250G721</accession>
<dbReference type="Gene3D" id="1.25.40.390">
    <property type="match status" value="1"/>
</dbReference>
<dbReference type="InterPro" id="IPR011990">
    <property type="entry name" value="TPR-like_helical_dom_sf"/>
</dbReference>
<reference evidence="2" key="1">
    <citation type="submission" date="2017-06" db="EMBL/GenBank/DDBJ databases">
        <title>Capnocytophaga spp. assemblies.</title>
        <authorList>
            <person name="Gulvik C.A."/>
        </authorList>
    </citation>
    <scope>NUCLEOTIDE SEQUENCE [LARGE SCALE GENOMIC DNA]</scope>
    <source>
        <strain evidence="2">H5594</strain>
    </source>
</reference>
<sequence length="498" mass="56254">MIKYKQFIKTLILGACSLFFVGCSDFLDVNENPNDPAKSVPKLTLPVAQEQLASINGTQMTYLGQYIMYNWSFVSNFSANQDFARYSITSSFYGSIFNNSYIGTLKNLAYIDNYKDPQGLVDYSRYRAISTIMKAFQYQYLVDLYGDVPYSEANKRAQNQTPKYDKAEDIYKDLIGKLTEVVATLDNLPTNDENPKDQDIIFKGNVKKWQQFANTIKLRFLLRLSNTGQDAYIKEEIAKIIANGKGFIDSNVVANPGYSDNSGKLNPFYGYFKEYSTKKSTDRDKYTVASDYIISYLKNTNDPRLKRLYAEAKKGGYQGSEQSTVLTGEGFTTDDLSGVGPGLIKDPSQDQPIMLLTEALFLQAEAVQRGYMVGDAKALYHKAIEESFEFLGVENYQTAASTYYNQDIPNVSFDTSSNKIQAIITQKSIALNGTSSIEIWLEYNRTGFPVGLPIPAEANRSHRPYRLLYPSSEIARNSNNVPKQTTEDAFTKKIFWQK</sequence>
<name>A0A250G721_9FLAO</name>
<dbReference type="Pfam" id="PF12771">
    <property type="entry name" value="SusD-like_2"/>
    <property type="match status" value="1"/>
</dbReference>
<protein>
    <submittedName>
        <fullName evidence="1">SusD/RagB family nutrient-binding outer membrane lipoprotein</fullName>
    </submittedName>
</protein>
<organism evidence="1 2">
    <name type="scientific">Capnocytophaga canimorsus</name>
    <dbReference type="NCBI Taxonomy" id="28188"/>
    <lineage>
        <taxon>Bacteria</taxon>
        <taxon>Pseudomonadati</taxon>
        <taxon>Bacteroidota</taxon>
        <taxon>Flavobacteriia</taxon>
        <taxon>Flavobacteriales</taxon>
        <taxon>Flavobacteriaceae</taxon>
        <taxon>Capnocytophaga</taxon>
    </lineage>
</organism>
<evidence type="ECO:0000313" key="1">
    <source>
        <dbReference type="EMBL" id="ATA91997.1"/>
    </source>
</evidence>
<evidence type="ECO:0000313" key="2">
    <source>
        <dbReference type="Proteomes" id="UP000243136"/>
    </source>
</evidence>
<keyword evidence="1" id="KW-0449">Lipoprotein</keyword>
<dbReference type="InterPro" id="IPR041662">
    <property type="entry name" value="SusD-like_2"/>
</dbReference>
<dbReference type="EMBL" id="CP022388">
    <property type="protein sequence ID" value="ATA91997.1"/>
    <property type="molecule type" value="Genomic_DNA"/>
</dbReference>
<dbReference type="AlphaFoldDB" id="A0A250G721"/>